<evidence type="ECO:0000313" key="1">
    <source>
        <dbReference type="EMBL" id="KAH1055879.1"/>
    </source>
</evidence>
<dbReference type="AlphaFoldDB" id="A0A9D3UT20"/>
<proteinExistence type="predicted"/>
<feature type="non-terminal residue" evidence="1">
    <location>
        <position position="1"/>
    </location>
</feature>
<feature type="non-terminal residue" evidence="1">
    <location>
        <position position="62"/>
    </location>
</feature>
<gene>
    <name evidence="1" type="ORF">J1N35_033944</name>
</gene>
<protein>
    <submittedName>
        <fullName evidence="1">Uncharacterized protein</fullName>
    </submittedName>
</protein>
<accession>A0A9D3UT20</accession>
<sequence>VLANNLCIEEEYRKQDQNLNFENAKVHVTKEVQTIKPFKRKFKQTNRAPKFKNKQKGSFYHC</sequence>
<evidence type="ECO:0000313" key="2">
    <source>
        <dbReference type="Proteomes" id="UP000828251"/>
    </source>
</evidence>
<comment type="caution">
    <text evidence="1">The sequence shown here is derived from an EMBL/GenBank/DDBJ whole genome shotgun (WGS) entry which is preliminary data.</text>
</comment>
<dbReference type="Proteomes" id="UP000828251">
    <property type="component" value="Unassembled WGS sequence"/>
</dbReference>
<dbReference type="EMBL" id="JAIQCV010000010">
    <property type="protein sequence ID" value="KAH1055879.1"/>
    <property type="molecule type" value="Genomic_DNA"/>
</dbReference>
<reference evidence="1 2" key="1">
    <citation type="journal article" date="2021" name="Plant Biotechnol. J.">
        <title>Multi-omics assisted identification of the key and species-specific regulatory components of drought-tolerant mechanisms in Gossypium stocksii.</title>
        <authorList>
            <person name="Yu D."/>
            <person name="Ke L."/>
            <person name="Zhang D."/>
            <person name="Wu Y."/>
            <person name="Sun Y."/>
            <person name="Mei J."/>
            <person name="Sun J."/>
            <person name="Sun Y."/>
        </authorList>
    </citation>
    <scope>NUCLEOTIDE SEQUENCE [LARGE SCALE GENOMIC DNA]</scope>
    <source>
        <strain evidence="2">cv. E1</strain>
        <tissue evidence="1">Leaf</tissue>
    </source>
</reference>
<name>A0A9D3UT20_9ROSI</name>
<organism evidence="1 2">
    <name type="scientific">Gossypium stocksii</name>
    <dbReference type="NCBI Taxonomy" id="47602"/>
    <lineage>
        <taxon>Eukaryota</taxon>
        <taxon>Viridiplantae</taxon>
        <taxon>Streptophyta</taxon>
        <taxon>Embryophyta</taxon>
        <taxon>Tracheophyta</taxon>
        <taxon>Spermatophyta</taxon>
        <taxon>Magnoliopsida</taxon>
        <taxon>eudicotyledons</taxon>
        <taxon>Gunneridae</taxon>
        <taxon>Pentapetalae</taxon>
        <taxon>rosids</taxon>
        <taxon>malvids</taxon>
        <taxon>Malvales</taxon>
        <taxon>Malvaceae</taxon>
        <taxon>Malvoideae</taxon>
        <taxon>Gossypium</taxon>
    </lineage>
</organism>
<keyword evidence="2" id="KW-1185">Reference proteome</keyword>